<feature type="compositionally biased region" description="Acidic residues" evidence="10">
    <location>
        <begin position="301"/>
        <end position="322"/>
    </location>
</feature>
<dbReference type="PANTHER" id="PTHR38042:SF1">
    <property type="entry name" value="UROPORPHYRINOGEN-III SYNTHASE, CHLOROPLASTIC"/>
    <property type="match status" value="1"/>
</dbReference>
<name>A0ABQ6I9A8_9MICO</name>
<accession>A0ABQ6I9A8</accession>
<dbReference type="EMBL" id="BSUN01000001">
    <property type="protein sequence ID" value="GMA34301.1"/>
    <property type="molecule type" value="Genomic_DNA"/>
</dbReference>
<comment type="caution">
    <text evidence="12">The sequence shown here is derived from an EMBL/GenBank/DDBJ whole genome shotgun (WGS) entry which is preliminary data.</text>
</comment>
<evidence type="ECO:0000256" key="10">
    <source>
        <dbReference type="SAM" id="MobiDB-lite"/>
    </source>
</evidence>
<organism evidence="12 13">
    <name type="scientific">Demequina litorisediminis</name>
    <dbReference type="NCBI Taxonomy" id="1849022"/>
    <lineage>
        <taxon>Bacteria</taxon>
        <taxon>Bacillati</taxon>
        <taxon>Actinomycetota</taxon>
        <taxon>Actinomycetes</taxon>
        <taxon>Micrococcales</taxon>
        <taxon>Demequinaceae</taxon>
        <taxon>Demequina</taxon>
    </lineage>
</organism>
<evidence type="ECO:0000313" key="12">
    <source>
        <dbReference type="EMBL" id="GMA34301.1"/>
    </source>
</evidence>
<dbReference type="InterPro" id="IPR003754">
    <property type="entry name" value="4pyrrol_synth_uPrphyn_synth"/>
</dbReference>
<evidence type="ECO:0000256" key="4">
    <source>
        <dbReference type="ARBA" id="ARBA00023239"/>
    </source>
</evidence>
<evidence type="ECO:0000313" key="13">
    <source>
        <dbReference type="Proteomes" id="UP001157125"/>
    </source>
</evidence>
<dbReference type="Pfam" id="PF02602">
    <property type="entry name" value="HEM4"/>
    <property type="match status" value="1"/>
</dbReference>
<dbReference type="InterPro" id="IPR036108">
    <property type="entry name" value="4pyrrol_syn_uPrphyn_synt_sf"/>
</dbReference>
<reference evidence="13" key="1">
    <citation type="journal article" date="2019" name="Int. J. Syst. Evol. Microbiol.">
        <title>The Global Catalogue of Microorganisms (GCM) 10K type strain sequencing project: providing services to taxonomists for standard genome sequencing and annotation.</title>
        <authorList>
            <consortium name="The Broad Institute Genomics Platform"/>
            <consortium name="The Broad Institute Genome Sequencing Center for Infectious Disease"/>
            <person name="Wu L."/>
            <person name="Ma J."/>
        </authorList>
    </citation>
    <scope>NUCLEOTIDE SEQUENCE [LARGE SCALE GENOMIC DNA]</scope>
    <source>
        <strain evidence="13">NBRC 112299</strain>
    </source>
</reference>
<dbReference type="RefSeq" id="WP_284327328.1">
    <property type="nucleotide sequence ID" value="NZ_BSUN01000001.1"/>
</dbReference>
<dbReference type="EC" id="4.2.1.75" evidence="3 9"/>
<evidence type="ECO:0000256" key="3">
    <source>
        <dbReference type="ARBA" id="ARBA00013109"/>
    </source>
</evidence>
<evidence type="ECO:0000256" key="2">
    <source>
        <dbReference type="ARBA" id="ARBA00008133"/>
    </source>
</evidence>
<dbReference type="SUPFAM" id="SSF69618">
    <property type="entry name" value="HemD-like"/>
    <property type="match status" value="1"/>
</dbReference>
<protein>
    <recommendedName>
        <fullName evidence="7 9">Uroporphyrinogen-III synthase</fullName>
        <ecNumber evidence="3 9">4.2.1.75</ecNumber>
    </recommendedName>
</protein>
<comment type="function">
    <text evidence="6 9">Catalyzes cyclization of the linear tetrapyrrole, hydroxymethylbilane, to the macrocyclic uroporphyrinogen III.</text>
</comment>
<gene>
    <name evidence="12" type="ORF">GCM10025876_05050</name>
</gene>
<sequence length="364" mass="38147">MNLSILEGKRLLVPVTAERRHLATRLAAAGALVEEVEFIKIDGPADAERLEEATLAWCAGDYDWMAVTSRNAVLAMDRIARRRGTSLGNAQPEAKVTTVGEATRTVCAEVGLDVTLVPVDKQNARGMVAEFPEGTGKVLAPLGNLASPVLERGLARKGWTVDVVEAYRTVDGDGPDPDVREMLADGTIDAVLLTSGSVAERLAATVPEPSSDVMLIAIGDMTAAAARAAGFTLAAVAQAPSYDGIVAGLIEALDADRVADETADGPAEAEQEREPEDATEVEADIANPDELVEAETHVDAEESVDGDDVVTDAEPVGEEPAIDEGSRGGDDTETPEDDAASADAEDEPTAVPWAPVMIADEDRR</sequence>
<keyword evidence="5 9" id="KW-0627">Porphyrin biosynthesis</keyword>
<proteinExistence type="inferred from homology"/>
<feature type="compositionally biased region" description="Acidic residues" evidence="10">
    <location>
        <begin position="331"/>
        <end position="348"/>
    </location>
</feature>
<evidence type="ECO:0000256" key="9">
    <source>
        <dbReference type="RuleBase" id="RU366031"/>
    </source>
</evidence>
<dbReference type="InterPro" id="IPR039793">
    <property type="entry name" value="UROS/Hem4"/>
</dbReference>
<feature type="compositionally biased region" description="Acidic residues" evidence="10">
    <location>
        <begin position="261"/>
        <end position="283"/>
    </location>
</feature>
<keyword evidence="13" id="KW-1185">Reference proteome</keyword>
<evidence type="ECO:0000256" key="1">
    <source>
        <dbReference type="ARBA" id="ARBA00004772"/>
    </source>
</evidence>
<comment type="catalytic activity">
    <reaction evidence="8 9">
        <text>hydroxymethylbilane = uroporphyrinogen III + H2O</text>
        <dbReference type="Rhea" id="RHEA:18965"/>
        <dbReference type="ChEBI" id="CHEBI:15377"/>
        <dbReference type="ChEBI" id="CHEBI:57308"/>
        <dbReference type="ChEBI" id="CHEBI:57845"/>
        <dbReference type="EC" id="4.2.1.75"/>
    </reaction>
</comment>
<dbReference type="Proteomes" id="UP001157125">
    <property type="component" value="Unassembled WGS sequence"/>
</dbReference>
<dbReference type="PANTHER" id="PTHR38042">
    <property type="entry name" value="UROPORPHYRINOGEN-III SYNTHASE, CHLOROPLASTIC"/>
    <property type="match status" value="1"/>
</dbReference>
<evidence type="ECO:0000256" key="7">
    <source>
        <dbReference type="ARBA" id="ARBA00040167"/>
    </source>
</evidence>
<comment type="pathway">
    <text evidence="1 9">Porphyrin-containing compound metabolism; protoporphyrin-IX biosynthesis; coproporphyrinogen-III from 5-aminolevulinate: step 3/4.</text>
</comment>
<dbReference type="CDD" id="cd06578">
    <property type="entry name" value="HemD"/>
    <property type="match status" value="1"/>
</dbReference>
<evidence type="ECO:0000256" key="6">
    <source>
        <dbReference type="ARBA" id="ARBA00037589"/>
    </source>
</evidence>
<feature type="domain" description="Tetrapyrrole biosynthesis uroporphyrinogen III synthase" evidence="11">
    <location>
        <begin position="22"/>
        <end position="246"/>
    </location>
</feature>
<evidence type="ECO:0000256" key="5">
    <source>
        <dbReference type="ARBA" id="ARBA00023244"/>
    </source>
</evidence>
<evidence type="ECO:0000259" key="11">
    <source>
        <dbReference type="Pfam" id="PF02602"/>
    </source>
</evidence>
<keyword evidence="4 9" id="KW-0456">Lyase</keyword>
<feature type="region of interest" description="Disordered" evidence="10">
    <location>
        <begin position="259"/>
        <end position="364"/>
    </location>
</feature>
<dbReference type="Gene3D" id="3.40.50.10090">
    <property type="match status" value="2"/>
</dbReference>
<comment type="similarity">
    <text evidence="2 9">Belongs to the uroporphyrinogen-III synthase family.</text>
</comment>
<evidence type="ECO:0000256" key="8">
    <source>
        <dbReference type="ARBA" id="ARBA00048617"/>
    </source>
</evidence>